<comment type="similarity">
    <text evidence="1">Belongs to the LysR transcriptional regulatory family.</text>
</comment>
<evidence type="ECO:0000256" key="4">
    <source>
        <dbReference type="ARBA" id="ARBA00023163"/>
    </source>
</evidence>
<keyword evidence="3" id="KW-0238">DNA-binding</keyword>
<dbReference type="InterPro" id="IPR005119">
    <property type="entry name" value="LysR_subst-bd"/>
</dbReference>
<dbReference type="Pfam" id="PF03466">
    <property type="entry name" value="LysR_substrate"/>
    <property type="match status" value="1"/>
</dbReference>
<keyword evidence="4" id="KW-0804">Transcription</keyword>
<dbReference type="SUPFAM" id="SSF53850">
    <property type="entry name" value="Periplasmic binding protein-like II"/>
    <property type="match status" value="1"/>
</dbReference>
<evidence type="ECO:0000256" key="3">
    <source>
        <dbReference type="ARBA" id="ARBA00023125"/>
    </source>
</evidence>
<dbReference type="EMBL" id="BSSQ01000006">
    <property type="protein sequence ID" value="GLX67265.1"/>
    <property type="molecule type" value="Genomic_DNA"/>
</dbReference>
<dbReference type="Gene3D" id="3.40.190.290">
    <property type="match status" value="1"/>
</dbReference>
<dbReference type="Gene3D" id="1.10.10.10">
    <property type="entry name" value="Winged helix-like DNA-binding domain superfamily/Winged helix DNA-binding domain"/>
    <property type="match status" value="1"/>
</dbReference>
<evidence type="ECO:0000256" key="2">
    <source>
        <dbReference type="ARBA" id="ARBA00023015"/>
    </source>
</evidence>
<protein>
    <submittedName>
        <fullName evidence="6">LysR family transcriptional regulator</fullName>
    </submittedName>
</protein>
<dbReference type="Pfam" id="PF00126">
    <property type="entry name" value="HTH_1"/>
    <property type="match status" value="1"/>
</dbReference>
<gene>
    <name evidence="6" type="ORF">MU1_16100</name>
</gene>
<sequence length="305" mass="34499">MNIDQLEYVLEVAKVKSISAASNNLHVTLPAISQSITHLETELGVKMFTRSRHGTFPTAEGIILIEKASEIIEKVRELREEAQSFTNTVSGELRIATIPGPMSLLVKTVAAFKRDFPNIRIEISETHSQEMITSIHQDKIDLGLLVLYEDLQPSVEGLKFTKVMDVRMACCVNKTSPLALRDRITAEDLLRYPLALYNEDYIDWYIKHLNERYGSASVLFTTNNIEAIRQAIDDQLAITLGLNYSFNYGNYQNYPTYKVLDIDLPTAPPVPLGWMQAKSKTSSKIIKTFIQRLQLQFPASSNELK</sequence>
<organism evidence="6 7">
    <name type="scientific">Paenibacillus glycanilyticus</name>
    <dbReference type="NCBI Taxonomy" id="126569"/>
    <lineage>
        <taxon>Bacteria</taxon>
        <taxon>Bacillati</taxon>
        <taxon>Bacillota</taxon>
        <taxon>Bacilli</taxon>
        <taxon>Bacillales</taxon>
        <taxon>Paenibacillaceae</taxon>
        <taxon>Paenibacillus</taxon>
    </lineage>
</organism>
<keyword evidence="7" id="KW-1185">Reference proteome</keyword>
<reference evidence="6 7" key="1">
    <citation type="submission" date="2023-03" db="EMBL/GenBank/DDBJ databases">
        <title>Draft genome sequence of the bacteria which degrade cell wall of Tricholomamatutake.</title>
        <authorList>
            <person name="Konishi Y."/>
            <person name="Fukuta Y."/>
            <person name="Shirasaka N."/>
        </authorList>
    </citation>
    <scope>NUCLEOTIDE SEQUENCE [LARGE SCALE GENOMIC DNA]</scope>
    <source>
        <strain evidence="7">mu1</strain>
    </source>
</reference>
<dbReference type="Proteomes" id="UP001157114">
    <property type="component" value="Unassembled WGS sequence"/>
</dbReference>
<evidence type="ECO:0000259" key="5">
    <source>
        <dbReference type="PROSITE" id="PS50931"/>
    </source>
</evidence>
<dbReference type="InterPro" id="IPR000847">
    <property type="entry name" value="LysR_HTH_N"/>
</dbReference>
<evidence type="ECO:0000313" key="7">
    <source>
        <dbReference type="Proteomes" id="UP001157114"/>
    </source>
</evidence>
<dbReference type="SUPFAM" id="SSF46785">
    <property type="entry name" value="Winged helix' DNA-binding domain"/>
    <property type="match status" value="1"/>
</dbReference>
<feature type="domain" description="HTH lysR-type" evidence="5">
    <location>
        <begin position="1"/>
        <end position="58"/>
    </location>
</feature>
<dbReference type="PROSITE" id="PS50931">
    <property type="entry name" value="HTH_LYSR"/>
    <property type="match status" value="1"/>
</dbReference>
<accession>A0ABQ6GAI7</accession>
<dbReference type="PRINTS" id="PR00039">
    <property type="entry name" value="HTHLYSR"/>
</dbReference>
<dbReference type="InterPro" id="IPR036388">
    <property type="entry name" value="WH-like_DNA-bd_sf"/>
</dbReference>
<dbReference type="PANTHER" id="PTHR30126">
    <property type="entry name" value="HTH-TYPE TRANSCRIPTIONAL REGULATOR"/>
    <property type="match status" value="1"/>
</dbReference>
<dbReference type="RefSeq" id="WP_284238010.1">
    <property type="nucleotide sequence ID" value="NZ_BSSQ01000006.1"/>
</dbReference>
<keyword evidence="2" id="KW-0805">Transcription regulation</keyword>
<comment type="caution">
    <text evidence="6">The sequence shown here is derived from an EMBL/GenBank/DDBJ whole genome shotgun (WGS) entry which is preliminary data.</text>
</comment>
<dbReference type="InterPro" id="IPR036390">
    <property type="entry name" value="WH_DNA-bd_sf"/>
</dbReference>
<proteinExistence type="inferred from homology"/>
<dbReference type="PANTHER" id="PTHR30126:SF40">
    <property type="entry name" value="HTH-TYPE TRANSCRIPTIONAL REGULATOR GLTR"/>
    <property type="match status" value="1"/>
</dbReference>
<evidence type="ECO:0000256" key="1">
    <source>
        <dbReference type="ARBA" id="ARBA00009437"/>
    </source>
</evidence>
<dbReference type="CDD" id="cd05466">
    <property type="entry name" value="PBP2_LTTR_substrate"/>
    <property type="match status" value="1"/>
</dbReference>
<evidence type="ECO:0000313" key="6">
    <source>
        <dbReference type="EMBL" id="GLX67265.1"/>
    </source>
</evidence>
<name>A0ABQ6GAI7_9BACL</name>